<dbReference type="AlphaFoldDB" id="A0A6G4WKI9"/>
<gene>
    <name evidence="2" type="ORF">G6N73_30150</name>
</gene>
<evidence type="ECO:0000313" key="3">
    <source>
        <dbReference type="Proteomes" id="UP001642900"/>
    </source>
</evidence>
<dbReference type="EMBL" id="JAAKZF010000089">
    <property type="protein sequence ID" value="NGO55281.1"/>
    <property type="molecule type" value="Genomic_DNA"/>
</dbReference>
<evidence type="ECO:0000256" key="1">
    <source>
        <dbReference type="SAM" id="MobiDB-lite"/>
    </source>
</evidence>
<dbReference type="Proteomes" id="UP001642900">
    <property type="component" value="Unassembled WGS sequence"/>
</dbReference>
<feature type="compositionally biased region" description="Basic and acidic residues" evidence="1">
    <location>
        <begin position="1"/>
        <end position="14"/>
    </location>
</feature>
<reference evidence="2 3" key="1">
    <citation type="submission" date="2020-02" db="EMBL/GenBank/DDBJ databases">
        <title>Genome sequence of strain CCNWXJ40-4.</title>
        <authorList>
            <person name="Gao J."/>
            <person name="Sun J."/>
        </authorList>
    </citation>
    <scope>NUCLEOTIDE SEQUENCE [LARGE SCALE GENOMIC DNA]</scope>
    <source>
        <strain evidence="2 3">CCNWXJ 40-4</strain>
    </source>
</reference>
<name>A0A6G4WKI9_9HYPH</name>
<evidence type="ECO:0000313" key="2">
    <source>
        <dbReference type="EMBL" id="NGO55281.1"/>
    </source>
</evidence>
<accession>A0A6G4WKI9</accession>
<sequence>MKEKAAEKRCREPKSATSINPNDRDPSHRRVRPFATSFLYQQPLEMPVVRGVQLVKIVGVAQALSIAAL</sequence>
<proteinExistence type="predicted"/>
<keyword evidence="3" id="KW-1185">Reference proteome</keyword>
<protein>
    <submittedName>
        <fullName evidence="2">Uncharacterized protein</fullName>
    </submittedName>
</protein>
<comment type="caution">
    <text evidence="2">The sequence shown here is derived from an EMBL/GenBank/DDBJ whole genome shotgun (WGS) entry which is preliminary data.</text>
</comment>
<dbReference type="RefSeq" id="WP_165033638.1">
    <property type="nucleotide sequence ID" value="NZ_JAAKZF010000089.1"/>
</dbReference>
<organism evidence="2 3">
    <name type="scientific">Allomesorhizobium camelthorni</name>
    <dbReference type="NCBI Taxonomy" id="475069"/>
    <lineage>
        <taxon>Bacteria</taxon>
        <taxon>Pseudomonadati</taxon>
        <taxon>Pseudomonadota</taxon>
        <taxon>Alphaproteobacteria</taxon>
        <taxon>Hyphomicrobiales</taxon>
        <taxon>Phyllobacteriaceae</taxon>
        <taxon>Allomesorhizobium</taxon>
    </lineage>
</organism>
<feature type="region of interest" description="Disordered" evidence="1">
    <location>
        <begin position="1"/>
        <end position="30"/>
    </location>
</feature>